<comment type="catalytic activity">
    <reaction evidence="1">
        <text>ATP + protein L-histidine = ADP + protein N-phospho-L-histidine.</text>
        <dbReference type="EC" id="2.7.13.3"/>
    </reaction>
</comment>
<accession>A0A9D5JWZ0</accession>
<dbReference type="PANTHER" id="PTHR43065">
    <property type="entry name" value="SENSOR HISTIDINE KINASE"/>
    <property type="match status" value="1"/>
</dbReference>
<dbReference type="InterPro" id="IPR036097">
    <property type="entry name" value="HisK_dim/P_sf"/>
</dbReference>
<dbReference type="EC" id="2.7.13.3" evidence="2"/>
<dbReference type="InterPro" id="IPR003661">
    <property type="entry name" value="HisK_dim/P_dom"/>
</dbReference>
<sequence length="477" mass="53558">MPMALHSITRQYSSLWKQLVVIGLLIVISGSLLTYLYVQKRYTAFIDQEYRRYWQKIQHLRQQLYQMPDQDLHQGHPGHERIIPLLTAFLQDVPAVVRISVLDADGTLLVGKESQAAAQQMQALSPASLPTQVHKLHRPEATYVIQLPLLEDQQLWGVLRGEVVITRDDSVYAQITRITWYIIVLALSCLILFGAFLIGSQLTQHLAAKQEQLEDYALSLDRANEHLHRTQKELLVSEKLASLGYLAAGIAHEIGNPLGAALGYVELLKKTPRNPEKAADILQRIEQEIERIGRIIQELLHFSRPHSMTLQKHDVNAILHKVLSRLPIPQTKTIEIDFHATPFPLFAEVDEHKLHSVFLYVLSNSLDAIAAEGQIQISTSRRIRESSTMIGGSEVIAIQISDTGCGISEEHLSKIFDPFFTTKDPGQGMGLGLSLCHRIIESLHGEIEVHSVLGQGTDVLIFLPPFRKPDQEQADSG</sequence>
<proteinExistence type="predicted"/>
<keyword evidence="5" id="KW-0472">Membrane</keyword>
<gene>
    <name evidence="7" type="ORF">GF339_13655</name>
</gene>
<comment type="caution">
    <text evidence="7">The sequence shown here is derived from an EMBL/GenBank/DDBJ whole genome shotgun (WGS) entry which is preliminary data.</text>
</comment>
<keyword evidence="4" id="KW-0175">Coiled coil</keyword>
<dbReference type="SUPFAM" id="SSF55874">
    <property type="entry name" value="ATPase domain of HSP90 chaperone/DNA topoisomerase II/histidine kinase"/>
    <property type="match status" value="1"/>
</dbReference>
<dbReference type="AlphaFoldDB" id="A0A9D5JWZ0"/>
<dbReference type="Gene3D" id="3.30.565.10">
    <property type="entry name" value="Histidine kinase-like ATPase, C-terminal domain"/>
    <property type="match status" value="1"/>
</dbReference>
<dbReference type="InterPro" id="IPR036890">
    <property type="entry name" value="HATPase_C_sf"/>
</dbReference>
<organism evidence="7 8">
    <name type="scientific">candidate division KSB3 bacterium</name>
    <dbReference type="NCBI Taxonomy" id="2044937"/>
    <lineage>
        <taxon>Bacteria</taxon>
        <taxon>candidate division KSB3</taxon>
    </lineage>
</organism>
<evidence type="ECO:0000313" key="8">
    <source>
        <dbReference type="Proteomes" id="UP000649604"/>
    </source>
</evidence>
<dbReference type="InterPro" id="IPR004358">
    <property type="entry name" value="Sig_transdc_His_kin-like_C"/>
</dbReference>
<dbReference type="InterPro" id="IPR005467">
    <property type="entry name" value="His_kinase_dom"/>
</dbReference>
<evidence type="ECO:0000256" key="4">
    <source>
        <dbReference type="SAM" id="Coils"/>
    </source>
</evidence>
<dbReference type="Proteomes" id="UP000649604">
    <property type="component" value="Unassembled WGS sequence"/>
</dbReference>
<keyword evidence="5" id="KW-1133">Transmembrane helix</keyword>
<dbReference type="GO" id="GO:0000155">
    <property type="term" value="F:phosphorelay sensor kinase activity"/>
    <property type="evidence" value="ECO:0007669"/>
    <property type="project" value="InterPro"/>
</dbReference>
<evidence type="ECO:0000259" key="6">
    <source>
        <dbReference type="PROSITE" id="PS50109"/>
    </source>
</evidence>
<dbReference type="Pfam" id="PF00512">
    <property type="entry name" value="HisKA"/>
    <property type="match status" value="1"/>
</dbReference>
<dbReference type="PANTHER" id="PTHR43065:SF42">
    <property type="entry name" value="TWO-COMPONENT SENSOR PPRA"/>
    <property type="match status" value="1"/>
</dbReference>
<dbReference type="SMART" id="SM00387">
    <property type="entry name" value="HATPase_c"/>
    <property type="match status" value="1"/>
</dbReference>
<reference evidence="7" key="1">
    <citation type="submission" date="2019-11" db="EMBL/GenBank/DDBJ databases">
        <title>Microbial mats filling the niche in hypersaline microbial mats.</title>
        <authorList>
            <person name="Wong H.L."/>
            <person name="Macleod F.I."/>
            <person name="White R.A. III"/>
            <person name="Burns B.P."/>
        </authorList>
    </citation>
    <scope>NUCLEOTIDE SEQUENCE</scope>
    <source>
        <strain evidence="7">Rbin_158</strain>
    </source>
</reference>
<protein>
    <recommendedName>
        <fullName evidence="2">histidine kinase</fullName>
        <ecNumber evidence="2">2.7.13.3</ecNumber>
    </recommendedName>
</protein>
<feature type="transmembrane region" description="Helical" evidence="5">
    <location>
        <begin position="20"/>
        <end position="38"/>
    </location>
</feature>
<dbReference type="CDD" id="cd00082">
    <property type="entry name" value="HisKA"/>
    <property type="match status" value="1"/>
</dbReference>
<evidence type="ECO:0000256" key="1">
    <source>
        <dbReference type="ARBA" id="ARBA00000085"/>
    </source>
</evidence>
<name>A0A9D5JWZ0_9BACT</name>
<dbReference type="SMART" id="SM00388">
    <property type="entry name" value="HisKA"/>
    <property type="match status" value="1"/>
</dbReference>
<dbReference type="EMBL" id="WJJP01000441">
    <property type="protein sequence ID" value="MBD3325625.1"/>
    <property type="molecule type" value="Genomic_DNA"/>
</dbReference>
<dbReference type="PROSITE" id="PS50109">
    <property type="entry name" value="HIS_KIN"/>
    <property type="match status" value="1"/>
</dbReference>
<evidence type="ECO:0000313" key="7">
    <source>
        <dbReference type="EMBL" id="MBD3325625.1"/>
    </source>
</evidence>
<keyword evidence="5" id="KW-0812">Transmembrane</keyword>
<feature type="coiled-coil region" evidence="4">
    <location>
        <begin position="206"/>
        <end position="233"/>
    </location>
</feature>
<dbReference type="Pfam" id="PF02518">
    <property type="entry name" value="HATPase_c"/>
    <property type="match status" value="1"/>
</dbReference>
<dbReference type="PRINTS" id="PR00344">
    <property type="entry name" value="BCTRLSENSOR"/>
</dbReference>
<dbReference type="Gene3D" id="1.10.287.130">
    <property type="match status" value="1"/>
</dbReference>
<keyword evidence="3" id="KW-0597">Phosphoprotein</keyword>
<evidence type="ECO:0000256" key="3">
    <source>
        <dbReference type="ARBA" id="ARBA00022553"/>
    </source>
</evidence>
<dbReference type="InterPro" id="IPR003594">
    <property type="entry name" value="HATPase_dom"/>
</dbReference>
<evidence type="ECO:0000256" key="5">
    <source>
        <dbReference type="SAM" id="Phobius"/>
    </source>
</evidence>
<dbReference type="SUPFAM" id="SSF47384">
    <property type="entry name" value="Homodimeric domain of signal transducing histidine kinase"/>
    <property type="match status" value="1"/>
</dbReference>
<feature type="domain" description="Histidine kinase" evidence="6">
    <location>
        <begin position="249"/>
        <end position="467"/>
    </location>
</feature>
<feature type="transmembrane region" description="Helical" evidence="5">
    <location>
        <begin position="178"/>
        <end position="199"/>
    </location>
</feature>
<evidence type="ECO:0000256" key="2">
    <source>
        <dbReference type="ARBA" id="ARBA00012438"/>
    </source>
</evidence>